<protein>
    <submittedName>
        <fullName evidence="1">Uncharacterized protein</fullName>
    </submittedName>
</protein>
<dbReference type="RefSeq" id="WP_004773012.1">
    <property type="nucleotide sequence ID" value="NZ_KB849357.1"/>
</dbReference>
<sequence>MMNINQWAEVAENTIEILMAARFGKEWDMNKDPKINQAEPAFHTRMYLKLLNYI</sequence>
<dbReference type="PATRIC" id="fig|1217712.3.peg.3034"/>
<evidence type="ECO:0000313" key="1">
    <source>
        <dbReference type="EMBL" id="ENU92048.1"/>
    </source>
</evidence>
<dbReference type="Proteomes" id="UP000013049">
    <property type="component" value="Unassembled WGS sequence"/>
</dbReference>
<dbReference type="eggNOG" id="ENOG5031SQ2">
    <property type="taxonomic scope" value="Bacteria"/>
</dbReference>
<evidence type="ECO:0000313" key="2">
    <source>
        <dbReference type="Proteomes" id="UP000013049"/>
    </source>
</evidence>
<dbReference type="EMBL" id="APPC01000018">
    <property type="protein sequence ID" value="ENU92048.1"/>
    <property type="molecule type" value="Genomic_DNA"/>
</dbReference>
<comment type="caution">
    <text evidence="1">The sequence shown here is derived from an EMBL/GenBank/DDBJ whole genome shotgun (WGS) entry which is preliminary data.</text>
</comment>
<name>N8W5G3_9GAMM</name>
<accession>N8W5G3</accession>
<reference evidence="1 2" key="1">
    <citation type="submission" date="2013-02" db="EMBL/GenBank/DDBJ databases">
        <title>The Genome Sequence of Acinetobacter sp. NIPH 758.</title>
        <authorList>
            <consortium name="The Broad Institute Genome Sequencing Platform"/>
            <consortium name="The Broad Institute Genome Sequencing Center for Infectious Disease"/>
            <person name="Cerqueira G."/>
            <person name="Feldgarden M."/>
            <person name="Courvalin P."/>
            <person name="Perichon B."/>
            <person name="Grillot-Courvalin C."/>
            <person name="Clermont D."/>
            <person name="Rocha E."/>
            <person name="Yoon E.-J."/>
            <person name="Nemec A."/>
            <person name="Walker B."/>
            <person name="Young S.K."/>
            <person name="Zeng Q."/>
            <person name="Gargeya S."/>
            <person name="Fitzgerald M."/>
            <person name="Haas B."/>
            <person name="Abouelleil A."/>
            <person name="Alvarado L."/>
            <person name="Arachchi H.M."/>
            <person name="Berlin A.M."/>
            <person name="Chapman S.B."/>
            <person name="Dewar J."/>
            <person name="Goldberg J."/>
            <person name="Griggs A."/>
            <person name="Gujja S."/>
            <person name="Hansen M."/>
            <person name="Howarth C."/>
            <person name="Imamovic A."/>
            <person name="Larimer J."/>
            <person name="McCowan C."/>
            <person name="Murphy C."/>
            <person name="Neiman D."/>
            <person name="Pearson M."/>
            <person name="Priest M."/>
            <person name="Roberts A."/>
            <person name="Saif S."/>
            <person name="Shea T."/>
            <person name="Sisk P."/>
            <person name="Sykes S."/>
            <person name="Wortman J."/>
            <person name="Nusbaum C."/>
            <person name="Birren B."/>
        </authorList>
    </citation>
    <scope>NUCLEOTIDE SEQUENCE [LARGE SCALE GENOMIC DNA]</scope>
    <source>
        <strain evidence="1 2">NIPH 758</strain>
    </source>
</reference>
<dbReference type="AlphaFoldDB" id="N8W5G3"/>
<organism evidence="1 2">
    <name type="scientific">Acinetobacter vivianii</name>
    <dbReference type="NCBI Taxonomy" id="1776742"/>
    <lineage>
        <taxon>Bacteria</taxon>
        <taxon>Pseudomonadati</taxon>
        <taxon>Pseudomonadota</taxon>
        <taxon>Gammaproteobacteria</taxon>
        <taxon>Moraxellales</taxon>
        <taxon>Moraxellaceae</taxon>
        <taxon>Acinetobacter</taxon>
    </lineage>
</organism>
<dbReference type="HOGENOM" id="CLU_3039451_0_0_6"/>
<gene>
    <name evidence="1" type="ORF">F971_03141</name>
</gene>
<proteinExistence type="predicted"/>